<reference evidence="4 5" key="1">
    <citation type="submission" date="2024-05" db="EMBL/GenBank/DDBJ databases">
        <title>De novo assembly of an allotetraploid wild potato.</title>
        <authorList>
            <person name="Hosaka A.J."/>
        </authorList>
    </citation>
    <scope>NUCLEOTIDE SEQUENCE [LARGE SCALE GENOMIC DNA]</scope>
    <source>
        <tissue evidence="4">Young leaves</tissue>
    </source>
</reference>
<feature type="domain" description="Pectinesterase inhibitor" evidence="3">
    <location>
        <begin position="38"/>
        <end position="194"/>
    </location>
</feature>
<dbReference type="InterPro" id="IPR035513">
    <property type="entry name" value="Invertase/methylesterase_inhib"/>
</dbReference>
<dbReference type="FunFam" id="1.20.140.40:FF:000005">
    <property type="entry name" value="Pectin methylesterase inhibitor 1"/>
    <property type="match status" value="1"/>
</dbReference>
<sequence>MEGFCNNRCHFQIVYCLILIALITCSFIESARPAAGETNTEFIRTSCKSTTYPNLCFSSLSSRSNAIGVSPQLLAHESLTVSLETAQSTSTMMLKLAHSQGMAPREVGAMRDCVEELSDAVSGIKKSLGEMKELRGKDFDLKMSDIQTWVSAALTDEDTCTEGFAGKVMNGKVKTVVREKILEVAHMTSNALALINSLAALHGTEGFAGKVMNGKVKTVVREKILGRMNYR</sequence>
<proteinExistence type="predicted"/>
<dbReference type="InterPro" id="IPR051955">
    <property type="entry name" value="PME_Inhibitor"/>
</dbReference>
<feature type="chain" id="PRO_5044860092" description="Pectinesterase inhibitor domain-containing protein" evidence="2">
    <location>
        <begin position="26"/>
        <end position="231"/>
    </location>
</feature>
<dbReference type="CDD" id="cd15798">
    <property type="entry name" value="PMEI-like_3"/>
    <property type="match status" value="1"/>
</dbReference>
<organism evidence="4 5">
    <name type="scientific">Solanum stoloniferum</name>
    <dbReference type="NCBI Taxonomy" id="62892"/>
    <lineage>
        <taxon>Eukaryota</taxon>
        <taxon>Viridiplantae</taxon>
        <taxon>Streptophyta</taxon>
        <taxon>Embryophyta</taxon>
        <taxon>Tracheophyta</taxon>
        <taxon>Spermatophyta</taxon>
        <taxon>Magnoliopsida</taxon>
        <taxon>eudicotyledons</taxon>
        <taxon>Gunneridae</taxon>
        <taxon>Pentapetalae</taxon>
        <taxon>asterids</taxon>
        <taxon>lamiids</taxon>
        <taxon>Solanales</taxon>
        <taxon>Solanaceae</taxon>
        <taxon>Solanoideae</taxon>
        <taxon>Solaneae</taxon>
        <taxon>Solanum</taxon>
    </lineage>
</organism>
<dbReference type="NCBIfam" id="TIGR01614">
    <property type="entry name" value="PME_inhib"/>
    <property type="match status" value="1"/>
</dbReference>
<dbReference type="SMART" id="SM00856">
    <property type="entry name" value="PMEI"/>
    <property type="match status" value="1"/>
</dbReference>
<feature type="signal peptide" evidence="2">
    <location>
        <begin position="1"/>
        <end position="25"/>
    </location>
</feature>
<keyword evidence="1 2" id="KW-0732">Signal</keyword>
<dbReference type="PANTHER" id="PTHR31080">
    <property type="entry name" value="PECTINESTERASE INHIBITOR-LIKE"/>
    <property type="match status" value="1"/>
</dbReference>
<keyword evidence="5" id="KW-1185">Reference proteome</keyword>
<dbReference type="Pfam" id="PF04043">
    <property type="entry name" value="PMEI"/>
    <property type="match status" value="1"/>
</dbReference>
<evidence type="ECO:0000313" key="4">
    <source>
        <dbReference type="EMBL" id="KAL3373527.1"/>
    </source>
</evidence>
<name>A0ABD2V035_9SOLN</name>
<protein>
    <recommendedName>
        <fullName evidence="3">Pectinesterase inhibitor domain-containing protein</fullName>
    </recommendedName>
</protein>
<evidence type="ECO:0000256" key="1">
    <source>
        <dbReference type="ARBA" id="ARBA00022729"/>
    </source>
</evidence>
<dbReference type="EMBL" id="JBJKTR010000003">
    <property type="protein sequence ID" value="KAL3373527.1"/>
    <property type="molecule type" value="Genomic_DNA"/>
</dbReference>
<evidence type="ECO:0000256" key="2">
    <source>
        <dbReference type="SAM" id="SignalP"/>
    </source>
</evidence>
<dbReference type="GO" id="GO:0046910">
    <property type="term" value="F:pectinesterase inhibitor activity"/>
    <property type="evidence" value="ECO:0007669"/>
    <property type="project" value="UniProtKB-ARBA"/>
</dbReference>
<accession>A0ABD2V035</accession>
<evidence type="ECO:0000259" key="3">
    <source>
        <dbReference type="SMART" id="SM00856"/>
    </source>
</evidence>
<dbReference type="SUPFAM" id="SSF101148">
    <property type="entry name" value="Plant invertase/pectin methylesterase inhibitor"/>
    <property type="match status" value="1"/>
</dbReference>
<dbReference type="Gene3D" id="1.20.140.40">
    <property type="entry name" value="Invertase/pectin methylesterase inhibitor family protein"/>
    <property type="match status" value="1"/>
</dbReference>
<dbReference type="AlphaFoldDB" id="A0ABD2V035"/>
<dbReference type="PANTHER" id="PTHR31080:SF271">
    <property type="entry name" value="PECTINESTERASE INHIBITOR DOMAIN-CONTAINING PROTEIN"/>
    <property type="match status" value="1"/>
</dbReference>
<gene>
    <name evidence="4" type="ORF">AABB24_005481</name>
</gene>
<comment type="caution">
    <text evidence="4">The sequence shown here is derived from an EMBL/GenBank/DDBJ whole genome shotgun (WGS) entry which is preliminary data.</text>
</comment>
<dbReference type="InterPro" id="IPR006501">
    <property type="entry name" value="Pectinesterase_inhib_dom"/>
</dbReference>
<evidence type="ECO:0000313" key="5">
    <source>
        <dbReference type="Proteomes" id="UP001627284"/>
    </source>
</evidence>
<dbReference type="Proteomes" id="UP001627284">
    <property type="component" value="Unassembled WGS sequence"/>
</dbReference>